<dbReference type="Pfam" id="PF09361">
    <property type="entry name" value="Phasin_2"/>
    <property type="match status" value="1"/>
</dbReference>
<dbReference type="EMBL" id="CP072133">
    <property type="protein sequence ID" value="QTH70877.1"/>
    <property type="molecule type" value="Genomic_DNA"/>
</dbReference>
<accession>A0A975DFP4</accession>
<evidence type="ECO:0000313" key="3">
    <source>
        <dbReference type="Proteomes" id="UP000664904"/>
    </source>
</evidence>
<keyword evidence="3" id="KW-1185">Reference proteome</keyword>
<dbReference type="InterPro" id="IPR014176">
    <property type="entry name" value="Phasin_subfam-3"/>
</dbReference>
<dbReference type="AlphaFoldDB" id="A0A975DFP4"/>
<dbReference type="InterPro" id="IPR018968">
    <property type="entry name" value="Phasin"/>
</dbReference>
<sequence>MYNDLMKTFQEQSEKYFSPMFKFNQLVAKNIEQLAQLQLDVAQSYTETTLAQLKTAAEISDVKTFVDFNASQLNALNTLSQKMIADGQKLQQLGQEFKDNLEALSKETLKTAQV</sequence>
<evidence type="ECO:0000313" key="2">
    <source>
        <dbReference type="EMBL" id="QTH70877.1"/>
    </source>
</evidence>
<dbReference type="KEGG" id="pxi:J5O05_13390"/>
<dbReference type="Proteomes" id="UP000664904">
    <property type="component" value="Chromosome"/>
</dbReference>
<reference evidence="2" key="1">
    <citation type="submission" date="2021-03" db="EMBL/GenBank/DDBJ databases">
        <title>Complete Genome of Pseudoalteromonas xiamenensis STKMTI.2, a new potential marine bacterium producing anti-Vibrio compounds.</title>
        <authorList>
            <person name="Handayani D.P."/>
            <person name="Isnansetyo A."/>
            <person name="Istiqomah I."/>
            <person name="Jumina J."/>
        </authorList>
    </citation>
    <scope>NUCLEOTIDE SEQUENCE</scope>
    <source>
        <strain evidence="2">STKMTI.2</strain>
    </source>
</reference>
<gene>
    <name evidence="2" type="ORF">J5O05_13390</name>
</gene>
<protein>
    <submittedName>
        <fullName evidence="2">Phasin family protein</fullName>
    </submittedName>
</protein>
<dbReference type="RefSeq" id="WP_208842473.1">
    <property type="nucleotide sequence ID" value="NZ_CP072133.1"/>
</dbReference>
<proteinExistence type="predicted"/>
<name>A0A975DFP4_9GAMM</name>
<evidence type="ECO:0000259" key="1">
    <source>
        <dbReference type="Pfam" id="PF09361"/>
    </source>
</evidence>
<feature type="domain" description="Phasin" evidence="1">
    <location>
        <begin position="8"/>
        <end position="106"/>
    </location>
</feature>
<organism evidence="2 3">
    <name type="scientific">Pseudoalteromonas xiamenensis</name>
    <dbReference type="NCBI Taxonomy" id="882626"/>
    <lineage>
        <taxon>Bacteria</taxon>
        <taxon>Pseudomonadati</taxon>
        <taxon>Pseudomonadota</taxon>
        <taxon>Gammaproteobacteria</taxon>
        <taxon>Alteromonadales</taxon>
        <taxon>Pseudoalteromonadaceae</taxon>
        <taxon>Pseudoalteromonas</taxon>
    </lineage>
</organism>
<dbReference type="NCBIfam" id="TIGR02809">
    <property type="entry name" value="phasin_3"/>
    <property type="match status" value="1"/>
</dbReference>